<dbReference type="SUPFAM" id="SSF56801">
    <property type="entry name" value="Acetyl-CoA synthetase-like"/>
    <property type="match status" value="1"/>
</dbReference>
<keyword evidence="8" id="KW-1185">Reference proteome</keyword>
<dbReference type="RefSeq" id="WP_319952930.1">
    <property type="nucleotide sequence ID" value="NZ_JAXAVX010000001.1"/>
</dbReference>
<evidence type="ECO:0000256" key="5">
    <source>
        <dbReference type="ARBA" id="ARBA00032875"/>
    </source>
</evidence>
<protein>
    <recommendedName>
        <fullName evidence="5">Acyl-CoA synthetase</fullName>
    </recommendedName>
</protein>
<proteinExistence type="inferred from homology"/>
<feature type="domain" description="AMP-dependent synthetase/ligase" evidence="6">
    <location>
        <begin position="29"/>
        <end position="439"/>
    </location>
</feature>
<sequence length="625" mass="65712">MTTTSPALPDASDAVARVQALPSFCAGFQAIVAERGGDVALRTVGGAIEITWATFGERVRALAAGLAGLGVERGDTVGVMLVNRPEFHLVDTAALHLGATPFSIYNSSSPDQMLHLFGNAGNRVVVTERAFLDRILAVRGQTAIEHVVVVDAADGQEDVLSLDALEATAPPAGFDFDATWGAVTRDDVATLIYTSGTTGPPKGVELTHGSLLAEIEATLQILPVVPGDRIPSYLPSAHIADRWIGHYTMLVLGLQITSVPDPRQVAGALADVRPTVWGAVPRVWEKLKAGIEAKIAGEPDETRRQGMQWAIGVGQRKVAAEQAAITGTGPGPDEALLAEYAKADELVLSKLRAAIGLDQVRWSVSGAAPIPQEVLVFFGAIGIPICELWGMSELSCCAAINPPERVKIGTVGPPVPGLEVRLDDDGEVLVKGPTVMRGYRNQPDKTAKTFTADGWLRTGDVGAIDDEGYLTLIDRKKELMINAAGKNMSPANIEQAIKASSPLIGQAVAIGDARPYNVALIVLDPDVGAVHAEQAGLPDGSAATLAADPGVRAAVAAGVAAANEQLSRVEQIKRFRILAVDWEPAGDELTPTSKLKRKPIAEKYAAEIEALYGDDASQWQEPAAG</sequence>
<dbReference type="PROSITE" id="PS00455">
    <property type="entry name" value="AMP_BINDING"/>
    <property type="match status" value="1"/>
</dbReference>
<dbReference type="InterPro" id="IPR020845">
    <property type="entry name" value="AMP-binding_CS"/>
</dbReference>
<reference evidence="7 8" key="1">
    <citation type="submission" date="2023-11" db="EMBL/GenBank/DDBJ databases">
        <authorList>
            <person name="Xu M."/>
            <person name="Jiang T."/>
        </authorList>
    </citation>
    <scope>NUCLEOTIDE SEQUENCE [LARGE SCALE GENOMIC DNA]</scope>
    <source>
        <strain evidence="7 8">SD</strain>
    </source>
</reference>
<dbReference type="PANTHER" id="PTHR43272">
    <property type="entry name" value="LONG-CHAIN-FATTY-ACID--COA LIGASE"/>
    <property type="match status" value="1"/>
</dbReference>
<keyword evidence="3" id="KW-0276">Fatty acid metabolism</keyword>
<evidence type="ECO:0000256" key="3">
    <source>
        <dbReference type="ARBA" id="ARBA00022832"/>
    </source>
</evidence>
<evidence type="ECO:0000256" key="2">
    <source>
        <dbReference type="ARBA" id="ARBA00022598"/>
    </source>
</evidence>
<keyword evidence="2" id="KW-0436">Ligase</keyword>
<organism evidence="7 8">
    <name type="scientific">Patulibacter brassicae</name>
    <dbReference type="NCBI Taxonomy" id="1705717"/>
    <lineage>
        <taxon>Bacteria</taxon>
        <taxon>Bacillati</taxon>
        <taxon>Actinomycetota</taxon>
        <taxon>Thermoleophilia</taxon>
        <taxon>Solirubrobacterales</taxon>
        <taxon>Patulibacteraceae</taxon>
        <taxon>Patulibacter</taxon>
    </lineage>
</organism>
<name>A0ABU4VG65_9ACTN</name>
<dbReference type="Proteomes" id="UP001277761">
    <property type="component" value="Unassembled WGS sequence"/>
</dbReference>
<dbReference type="CDD" id="cd05907">
    <property type="entry name" value="VL_LC_FACS_like"/>
    <property type="match status" value="1"/>
</dbReference>
<dbReference type="Pfam" id="PF00501">
    <property type="entry name" value="AMP-binding"/>
    <property type="match status" value="1"/>
</dbReference>
<gene>
    <name evidence="7" type="ORF">SK069_04210</name>
</gene>
<dbReference type="Gene3D" id="3.40.50.12780">
    <property type="entry name" value="N-terminal domain of ligase-like"/>
    <property type="match status" value="1"/>
</dbReference>
<evidence type="ECO:0000256" key="1">
    <source>
        <dbReference type="ARBA" id="ARBA00006432"/>
    </source>
</evidence>
<dbReference type="EMBL" id="JAXAVX010000001">
    <property type="protein sequence ID" value="MDX8150788.1"/>
    <property type="molecule type" value="Genomic_DNA"/>
</dbReference>
<comment type="caution">
    <text evidence="7">The sequence shown here is derived from an EMBL/GenBank/DDBJ whole genome shotgun (WGS) entry which is preliminary data.</text>
</comment>
<dbReference type="PANTHER" id="PTHR43272:SF32">
    <property type="entry name" value="AMP-DEPENDENT SYNTHETASE_LIGASE DOMAIN-CONTAINING PROTEIN"/>
    <property type="match status" value="1"/>
</dbReference>
<evidence type="ECO:0000313" key="7">
    <source>
        <dbReference type="EMBL" id="MDX8150788.1"/>
    </source>
</evidence>
<evidence type="ECO:0000259" key="6">
    <source>
        <dbReference type="Pfam" id="PF00501"/>
    </source>
</evidence>
<comment type="similarity">
    <text evidence="1">Belongs to the ATP-dependent AMP-binding enzyme family.</text>
</comment>
<evidence type="ECO:0000313" key="8">
    <source>
        <dbReference type="Proteomes" id="UP001277761"/>
    </source>
</evidence>
<dbReference type="InterPro" id="IPR000873">
    <property type="entry name" value="AMP-dep_synth/lig_dom"/>
</dbReference>
<accession>A0ABU4VG65</accession>
<dbReference type="Pfam" id="PF23562">
    <property type="entry name" value="AMP-binding_C_3"/>
    <property type="match status" value="1"/>
</dbReference>
<evidence type="ECO:0000256" key="4">
    <source>
        <dbReference type="ARBA" id="ARBA00023098"/>
    </source>
</evidence>
<dbReference type="InterPro" id="IPR042099">
    <property type="entry name" value="ANL_N_sf"/>
</dbReference>
<keyword evidence="4" id="KW-0443">Lipid metabolism</keyword>